<dbReference type="OrthoDB" id="9809616at2"/>
<dbReference type="EC" id="2.6.1.-" evidence="1"/>
<dbReference type="PANTHER" id="PTHR43510:SF1">
    <property type="entry name" value="AMINOTRANSFERASE FUNCTION, HYPOTHETICAL (EUROFUNG)"/>
    <property type="match status" value="1"/>
</dbReference>
<dbReference type="GO" id="GO:0008483">
    <property type="term" value="F:transaminase activity"/>
    <property type="evidence" value="ECO:0007669"/>
    <property type="project" value="UniProtKB-KW"/>
</dbReference>
<comment type="caution">
    <text evidence="3">The sequence shown here is derived from an EMBL/GenBank/DDBJ whole genome shotgun (WGS) entry which is preliminary data.</text>
</comment>
<reference evidence="3 4" key="1">
    <citation type="submission" date="2019-01" db="EMBL/GenBank/DDBJ databases">
        <authorList>
            <person name="Chen W.-M."/>
        </authorList>
    </citation>
    <scope>NUCLEOTIDE SEQUENCE [LARGE SCALE GENOMIC DNA]</scope>
    <source>
        <strain evidence="3 4">CCP-6</strain>
    </source>
</reference>
<comment type="cofactor">
    <cofactor evidence="1">
        <name>pyridoxal 5'-phosphate</name>
        <dbReference type="ChEBI" id="CHEBI:597326"/>
    </cofactor>
</comment>
<evidence type="ECO:0000313" key="4">
    <source>
        <dbReference type="Proteomes" id="UP000282957"/>
    </source>
</evidence>
<keyword evidence="1 3" id="KW-0032">Aminotransferase</keyword>
<dbReference type="EMBL" id="SACL01000007">
    <property type="protein sequence ID" value="RVT92138.1"/>
    <property type="molecule type" value="Genomic_DNA"/>
</dbReference>
<dbReference type="PANTHER" id="PTHR43510">
    <property type="entry name" value="AMINOTRANSFERASE FUNCTION, HYPOTHETICAL (EUROFUNG)"/>
    <property type="match status" value="1"/>
</dbReference>
<keyword evidence="4" id="KW-1185">Reference proteome</keyword>
<accession>A0A437M365</accession>
<dbReference type="PROSITE" id="PS00105">
    <property type="entry name" value="AA_TRANSFER_CLASS_1"/>
    <property type="match status" value="1"/>
</dbReference>
<comment type="similarity">
    <text evidence="1">Belongs to the class-I pyridoxal-phosphate-dependent aminotransferase family.</text>
</comment>
<dbReference type="AlphaFoldDB" id="A0A437M365"/>
<dbReference type="Gene3D" id="3.90.1150.10">
    <property type="entry name" value="Aspartate Aminotransferase, domain 1"/>
    <property type="match status" value="1"/>
</dbReference>
<dbReference type="InterPro" id="IPR015424">
    <property type="entry name" value="PyrdxlP-dep_Trfase"/>
</dbReference>
<evidence type="ECO:0000256" key="1">
    <source>
        <dbReference type="RuleBase" id="RU000481"/>
    </source>
</evidence>
<dbReference type="Pfam" id="PF00155">
    <property type="entry name" value="Aminotran_1_2"/>
    <property type="match status" value="1"/>
</dbReference>
<dbReference type="InterPro" id="IPR015422">
    <property type="entry name" value="PyrdxlP-dep_Trfase_small"/>
</dbReference>
<evidence type="ECO:0000259" key="2">
    <source>
        <dbReference type="Pfam" id="PF00155"/>
    </source>
</evidence>
<feature type="domain" description="Aminotransferase class I/classII large" evidence="2">
    <location>
        <begin position="67"/>
        <end position="382"/>
    </location>
</feature>
<dbReference type="InterPro" id="IPR004838">
    <property type="entry name" value="NHTrfase_class1_PyrdxlP-BS"/>
</dbReference>
<protein>
    <recommendedName>
        <fullName evidence="1">Aminotransferase</fullName>
        <ecNumber evidence="1">2.6.1.-</ecNumber>
    </recommendedName>
</protein>
<dbReference type="CDD" id="cd00609">
    <property type="entry name" value="AAT_like"/>
    <property type="match status" value="1"/>
</dbReference>
<evidence type="ECO:0000313" key="3">
    <source>
        <dbReference type="EMBL" id="RVT92138.1"/>
    </source>
</evidence>
<dbReference type="GO" id="GO:0030170">
    <property type="term" value="F:pyridoxal phosphate binding"/>
    <property type="evidence" value="ECO:0007669"/>
    <property type="project" value="InterPro"/>
</dbReference>
<sequence length="390" mass="42062">MDHLHRGDQHRPRRLLGRSRLQLVQRPLMNAIPRFNLAESTVRSLRLEELLLFAETGSGLLDLPLDYGDRAGLPALREVLAAQSGVAPDAVVTLPGTMLGLHLLARRLCRAGGEALLVTPCYGPSRTVLDQAGVVVRTARLLFEEGYRPDIARIAAMLRHETRLVVLADPNNPSGVRMPREAVQALLGAMARRAPRAVLFIDETYREATYGPEPAPSAACLGPRVVTAGSLSKAHGAPGLRIGWLTVPDAPLREELAAAKEALILSGSVLDETLAAALLARPEGLLAERRHALAHALDMVTCWQADHAPLLEMVRPEAGALCCLRLNPARVGPQAVMRFWAALPQKELRLAPGPWFGEAPGVFRLGFGHLPPAALAAALRALSRVLEETL</sequence>
<gene>
    <name evidence="3" type="ORF">EOD42_18135</name>
</gene>
<dbReference type="InterPro" id="IPR004839">
    <property type="entry name" value="Aminotransferase_I/II_large"/>
</dbReference>
<dbReference type="Gene3D" id="3.40.640.10">
    <property type="entry name" value="Type I PLP-dependent aspartate aminotransferase-like (Major domain)"/>
    <property type="match status" value="1"/>
</dbReference>
<proteinExistence type="inferred from homology"/>
<dbReference type="InterPro" id="IPR015421">
    <property type="entry name" value="PyrdxlP-dep_Trfase_major"/>
</dbReference>
<name>A0A437M365_9PROT</name>
<keyword evidence="1 3" id="KW-0808">Transferase</keyword>
<dbReference type="SUPFAM" id="SSF53383">
    <property type="entry name" value="PLP-dependent transferases"/>
    <property type="match status" value="1"/>
</dbReference>
<dbReference type="Proteomes" id="UP000282957">
    <property type="component" value="Unassembled WGS sequence"/>
</dbReference>
<organism evidence="3 4">
    <name type="scientific">Rhodovarius crocodyli</name>
    <dbReference type="NCBI Taxonomy" id="1979269"/>
    <lineage>
        <taxon>Bacteria</taxon>
        <taxon>Pseudomonadati</taxon>
        <taxon>Pseudomonadota</taxon>
        <taxon>Alphaproteobacteria</taxon>
        <taxon>Acetobacterales</taxon>
        <taxon>Roseomonadaceae</taxon>
        <taxon>Rhodovarius</taxon>
    </lineage>
</organism>